<dbReference type="Proteomes" id="UP000218231">
    <property type="component" value="Unassembled WGS sequence"/>
</dbReference>
<comment type="caution">
    <text evidence="1">The sequence shown here is derived from an EMBL/GenBank/DDBJ whole genome shotgun (WGS) entry which is preliminary data.</text>
</comment>
<dbReference type="OrthoDB" id="6160306at2759"/>
<evidence type="ECO:0000313" key="2">
    <source>
        <dbReference type="Proteomes" id="UP000218231"/>
    </source>
</evidence>
<dbReference type="CDD" id="cd22744">
    <property type="entry name" value="OTU"/>
    <property type="match status" value="1"/>
</dbReference>
<reference evidence="1 2" key="1">
    <citation type="journal article" date="2017" name="Curr. Biol.">
        <title>Genome architecture and evolution of a unichromosomal asexual nematode.</title>
        <authorList>
            <person name="Fradin H."/>
            <person name="Zegar C."/>
            <person name="Gutwein M."/>
            <person name="Lucas J."/>
            <person name="Kovtun M."/>
            <person name="Corcoran D."/>
            <person name="Baugh L.R."/>
            <person name="Kiontke K."/>
            <person name="Gunsalus K."/>
            <person name="Fitch D.H."/>
            <person name="Piano F."/>
        </authorList>
    </citation>
    <scope>NUCLEOTIDE SEQUENCE [LARGE SCALE GENOMIC DNA]</scope>
    <source>
        <strain evidence="1">PF1309</strain>
    </source>
</reference>
<organism evidence="1 2">
    <name type="scientific">Diploscapter pachys</name>
    <dbReference type="NCBI Taxonomy" id="2018661"/>
    <lineage>
        <taxon>Eukaryota</taxon>
        <taxon>Metazoa</taxon>
        <taxon>Ecdysozoa</taxon>
        <taxon>Nematoda</taxon>
        <taxon>Chromadorea</taxon>
        <taxon>Rhabditida</taxon>
        <taxon>Rhabditina</taxon>
        <taxon>Rhabditomorpha</taxon>
        <taxon>Rhabditoidea</taxon>
        <taxon>Rhabditidae</taxon>
        <taxon>Diploscapter</taxon>
    </lineage>
</organism>
<dbReference type="Gene3D" id="3.90.70.80">
    <property type="match status" value="1"/>
</dbReference>
<accession>A0A2A2LR03</accession>
<sequence>MGVPKPAPTIPLQIIATFKNDTITVKASKVSEGKPIEEKVKDVKYNKDDQSDQIKVFIDFGEGNFKVYANDEAIGGIPYSDLSSVKKIAIDGYIGVSDVVLKDRIRLKAVPFSYEELRARQDAMLAALNARRGDATGDGNCFYNSVSLILHGNEQASGDLRKECIQHMALIMILSSEVRISP</sequence>
<protein>
    <recommendedName>
        <fullName evidence="3">OTU domain-containing protein</fullName>
    </recommendedName>
</protein>
<evidence type="ECO:0000313" key="1">
    <source>
        <dbReference type="EMBL" id="PAV88676.1"/>
    </source>
</evidence>
<gene>
    <name evidence="1" type="ORF">WR25_25772</name>
</gene>
<evidence type="ECO:0008006" key="3">
    <source>
        <dbReference type="Google" id="ProtNLM"/>
    </source>
</evidence>
<dbReference type="AlphaFoldDB" id="A0A2A2LR03"/>
<dbReference type="EMBL" id="LIAE01006502">
    <property type="protein sequence ID" value="PAV88676.1"/>
    <property type="molecule type" value="Genomic_DNA"/>
</dbReference>
<keyword evidence="2" id="KW-1185">Reference proteome</keyword>
<name>A0A2A2LR03_9BILA</name>
<proteinExistence type="predicted"/>